<evidence type="ECO:0000256" key="9">
    <source>
        <dbReference type="PIRSR" id="PIRSR600175-2"/>
    </source>
</evidence>
<feature type="transmembrane region" description="Helical" evidence="11">
    <location>
        <begin position="44"/>
        <end position="66"/>
    </location>
</feature>
<feature type="transmembrane region" description="Helical" evidence="11">
    <location>
        <begin position="470"/>
        <end position="491"/>
    </location>
</feature>
<feature type="binding site" evidence="8">
    <location>
        <position position="21"/>
    </location>
    <ligand>
        <name>Na(+)</name>
        <dbReference type="ChEBI" id="CHEBI:29101"/>
        <label>1</label>
    </ligand>
</feature>
<feature type="transmembrane region" description="Helical" evidence="11">
    <location>
        <begin position="296"/>
        <end position="321"/>
    </location>
</feature>
<comment type="similarity">
    <text evidence="2 10">Belongs to the sodium:neurotransmitter symporter (SNF) (TC 2.A.22) family.</text>
</comment>
<feature type="transmembrane region" description="Helical" evidence="11">
    <location>
        <begin position="214"/>
        <end position="231"/>
    </location>
</feature>
<feature type="transmembrane region" description="Helical" evidence="11">
    <location>
        <begin position="355"/>
        <end position="379"/>
    </location>
</feature>
<feature type="transmembrane region" description="Helical" evidence="11">
    <location>
        <begin position="399"/>
        <end position="418"/>
    </location>
</feature>
<feature type="transmembrane region" description="Helical" evidence="11">
    <location>
        <begin position="87"/>
        <end position="114"/>
    </location>
</feature>
<reference evidence="12 13" key="1">
    <citation type="submission" date="2020-08" db="EMBL/GenBank/DDBJ databases">
        <authorList>
            <person name="Hejnol A."/>
        </authorList>
    </citation>
    <scope>NUCLEOTIDE SEQUENCE [LARGE SCALE GENOMIC DNA]</scope>
</reference>
<evidence type="ECO:0000256" key="7">
    <source>
        <dbReference type="ARBA" id="ARBA00023180"/>
    </source>
</evidence>
<dbReference type="GO" id="GO:0005886">
    <property type="term" value="C:plasma membrane"/>
    <property type="evidence" value="ECO:0007669"/>
    <property type="project" value="TreeGrafter"/>
</dbReference>
<name>A0A7I8VXW2_9ANNE</name>
<feature type="binding site" evidence="8">
    <location>
        <position position="302"/>
    </location>
    <ligand>
        <name>Na(+)</name>
        <dbReference type="ChEBI" id="CHEBI:29101"/>
        <label>1</label>
    </ligand>
</feature>
<evidence type="ECO:0000313" key="13">
    <source>
        <dbReference type="Proteomes" id="UP000549394"/>
    </source>
</evidence>
<dbReference type="PROSITE" id="PS00610">
    <property type="entry name" value="NA_NEUROTRAN_SYMP_1"/>
    <property type="match status" value="1"/>
</dbReference>
<evidence type="ECO:0000313" key="12">
    <source>
        <dbReference type="EMBL" id="CAD5120557.1"/>
    </source>
</evidence>
<comment type="caution">
    <text evidence="12">The sequence shown here is derived from an EMBL/GenBank/DDBJ whole genome shotgun (WGS) entry which is preliminary data.</text>
</comment>
<keyword evidence="13" id="KW-1185">Reference proteome</keyword>
<evidence type="ECO:0000256" key="10">
    <source>
        <dbReference type="RuleBase" id="RU003732"/>
    </source>
</evidence>
<keyword evidence="6 11" id="KW-0472">Membrane</keyword>
<dbReference type="EMBL" id="CAJFCJ010000012">
    <property type="protein sequence ID" value="CAD5120557.1"/>
    <property type="molecule type" value="Genomic_DNA"/>
</dbReference>
<protein>
    <recommendedName>
        <fullName evidence="10">Transporter</fullName>
    </recommendedName>
</protein>
<organism evidence="12 13">
    <name type="scientific">Dimorphilus gyrociliatus</name>
    <dbReference type="NCBI Taxonomy" id="2664684"/>
    <lineage>
        <taxon>Eukaryota</taxon>
        <taxon>Metazoa</taxon>
        <taxon>Spiralia</taxon>
        <taxon>Lophotrochozoa</taxon>
        <taxon>Annelida</taxon>
        <taxon>Polychaeta</taxon>
        <taxon>Polychaeta incertae sedis</taxon>
        <taxon>Dinophilidae</taxon>
        <taxon>Dimorphilus</taxon>
    </lineage>
</organism>
<dbReference type="GO" id="GO:0046872">
    <property type="term" value="F:metal ion binding"/>
    <property type="evidence" value="ECO:0007669"/>
    <property type="project" value="UniProtKB-KW"/>
</dbReference>
<feature type="transmembrane region" description="Helical" evidence="11">
    <location>
        <begin position="511"/>
        <end position="534"/>
    </location>
</feature>
<feature type="binding site" evidence="8">
    <location>
        <position position="28"/>
    </location>
    <ligand>
        <name>Na(+)</name>
        <dbReference type="ChEBI" id="CHEBI:29101"/>
        <label>1</label>
    </ligand>
</feature>
<keyword evidence="7" id="KW-0325">Glycoprotein</keyword>
<dbReference type="Proteomes" id="UP000549394">
    <property type="component" value="Unassembled WGS sequence"/>
</dbReference>
<feature type="disulfide bond" evidence="9">
    <location>
        <begin position="125"/>
        <end position="134"/>
    </location>
</feature>
<dbReference type="SUPFAM" id="SSF161070">
    <property type="entry name" value="SNF-like"/>
    <property type="match status" value="1"/>
</dbReference>
<keyword evidence="9" id="KW-1015">Disulfide bond</keyword>
<feature type="binding site" evidence="8">
    <location>
        <position position="367"/>
    </location>
    <ligand>
        <name>Na(+)</name>
        <dbReference type="ChEBI" id="CHEBI:29101"/>
        <label>1</label>
    </ligand>
</feature>
<keyword evidence="5 11" id="KW-1133">Transmembrane helix</keyword>
<evidence type="ECO:0000256" key="3">
    <source>
        <dbReference type="ARBA" id="ARBA00022448"/>
    </source>
</evidence>
<dbReference type="AlphaFoldDB" id="A0A7I8VXW2"/>
<feature type="binding site" evidence="8">
    <location>
        <position position="270"/>
    </location>
    <ligand>
        <name>Na(+)</name>
        <dbReference type="ChEBI" id="CHEBI:29101"/>
        <label>1</label>
    </ligand>
</feature>
<evidence type="ECO:0000256" key="2">
    <source>
        <dbReference type="ARBA" id="ARBA00006459"/>
    </source>
</evidence>
<feature type="binding site" evidence="8">
    <location>
        <position position="24"/>
    </location>
    <ligand>
        <name>Na(+)</name>
        <dbReference type="ChEBI" id="CHEBI:29101"/>
        <label>1</label>
    </ligand>
</feature>
<feature type="binding site" evidence="8">
    <location>
        <position position="23"/>
    </location>
    <ligand>
        <name>Na(+)</name>
        <dbReference type="ChEBI" id="CHEBI:29101"/>
        <label>1</label>
    </ligand>
</feature>
<evidence type="ECO:0000256" key="8">
    <source>
        <dbReference type="PIRSR" id="PIRSR600175-1"/>
    </source>
</evidence>
<evidence type="ECO:0000256" key="11">
    <source>
        <dbReference type="SAM" id="Phobius"/>
    </source>
</evidence>
<feature type="transmembrane region" description="Helical" evidence="11">
    <location>
        <begin position="267"/>
        <end position="284"/>
    </location>
</feature>
<evidence type="ECO:0000256" key="5">
    <source>
        <dbReference type="ARBA" id="ARBA00022989"/>
    </source>
</evidence>
<dbReference type="OrthoDB" id="6581954at2759"/>
<feature type="transmembrane region" description="Helical" evidence="11">
    <location>
        <begin position="12"/>
        <end position="32"/>
    </location>
</feature>
<keyword evidence="8" id="KW-0479">Metal-binding</keyword>
<gene>
    <name evidence="12" type="ORF">DGYR_LOCUS8640</name>
</gene>
<feature type="transmembrane region" description="Helical" evidence="11">
    <location>
        <begin position="438"/>
        <end position="458"/>
    </location>
</feature>
<dbReference type="InterPro" id="IPR037272">
    <property type="entry name" value="SNS_sf"/>
</dbReference>
<dbReference type="PRINTS" id="PR00176">
    <property type="entry name" value="NANEUSMPORT"/>
</dbReference>
<dbReference type="GO" id="GO:0005283">
    <property type="term" value="F:amino acid:sodium symporter activity"/>
    <property type="evidence" value="ECO:0007669"/>
    <property type="project" value="TreeGrafter"/>
</dbReference>
<keyword evidence="3 10" id="KW-0813">Transport</keyword>
<comment type="subcellular location">
    <subcellularLocation>
        <location evidence="1">Membrane</location>
        <topology evidence="1">Multi-pass membrane protein</topology>
    </subcellularLocation>
</comment>
<dbReference type="InterPro" id="IPR000175">
    <property type="entry name" value="Na/ntran_symport"/>
</dbReference>
<keyword evidence="10" id="KW-0769">Symport</keyword>
<feature type="binding site" evidence="8">
    <location>
        <position position="371"/>
    </location>
    <ligand>
        <name>Na(+)</name>
        <dbReference type="ChEBI" id="CHEBI:29101"/>
        <label>1</label>
    </ligand>
</feature>
<dbReference type="GO" id="GO:0089718">
    <property type="term" value="P:amino acid import across plasma membrane"/>
    <property type="evidence" value="ECO:0007669"/>
    <property type="project" value="TreeGrafter"/>
</dbReference>
<dbReference type="Pfam" id="PF00209">
    <property type="entry name" value="SNF"/>
    <property type="match status" value="1"/>
</dbReference>
<keyword evidence="4 10" id="KW-0812">Transmembrane</keyword>
<keyword evidence="8" id="KW-0915">Sodium</keyword>
<evidence type="ECO:0000256" key="6">
    <source>
        <dbReference type="ARBA" id="ARBA00023136"/>
    </source>
</evidence>
<sequence>MAEVERGSWGGQLEFILTCVGYAVGLGNVWRFPYLTFQNGGGAFLIPYILMLILLGIPVFFFEICLGQFASLGPLAIWNLSPLFKGVGVAMMSVGLMVALSYCILMSYILFFFFASMGPLPWKDCANSWNTNKCITSNIFANSTLLEQIIKDRNITRAEIKTPSEEYFYNQVLKSSSGLDEPGGIVWQLALCLLLAWVIVFVVLLKGISSLGKVVYFTSTFPYIMMTVMLVRGATLPGASKGIEFYLKPDIAKLKESSVWSDAASQIFYSLSTCTGGLIAMASYNKFKNNTFRDSMIVPFINCGTSLFAGFAIFSVLGFMAKEKGVEVSDVAATGPGLVFVVYPEALSRMAGGTVFSILFFIMMLTLGFSSLFSMVESFFVMLMDEFPDTLRCNSTRPIIFRGVCIVIFYLISLPMVTKGGFYLFSLVNEFAGGFPRLITGLFELLVVTMVYGYSRFAEDISLMIGKKPGIYFQVTWCFLSPLLIVGILIFKAVQFKMPIVNNVVYPSWGAVLGWLMVGGVAIWIPIVFVIQWCRKGGWRVIREESKPAESWGPANLEDRENTRYVLPSPRRNLSNSRNFGTGSIYTSDNWSLSRRNGDIVNISQTSQL</sequence>
<accession>A0A7I8VXW2</accession>
<evidence type="ECO:0000256" key="4">
    <source>
        <dbReference type="ARBA" id="ARBA00022692"/>
    </source>
</evidence>
<evidence type="ECO:0000256" key="1">
    <source>
        <dbReference type="ARBA" id="ARBA00004141"/>
    </source>
</evidence>
<dbReference type="PANTHER" id="PTHR11616:SF321">
    <property type="entry name" value="SODIUM-DEPENDENT NUTRIENT AMINO ACID TRANSPORTER 1-RELATED"/>
    <property type="match status" value="1"/>
</dbReference>
<dbReference type="PROSITE" id="PS50267">
    <property type="entry name" value="NA_NEUROTRAN_SYMP_3"/>
    <property type="match status" value="1"/>
</dbReference>
<proteinExistence type="inferred from homology"/>
<dbReference type="PANTHER" id="PTHR11616">
    <property type="entry name" value="SODIUM/CHLORIDE DEPENDENT TRANSPORTER"/>
    <property type="match status" value="1"/>
</dbReference>
<feature type="transmembrane region" description="Helical" evidence="11">
    <location>
        <begin position="185"/>
        <end position="205"/>
    </location>
</feature>